<keyword evidence="3" id="KW-1185">Reference proteome</keyword>
<keyword evidence="1" id="KW-1133">Transmembrane helix</keyword>
<name>A0A6I3KRD0_9HYPH</name>
<dbReference type="InterPro" id="IPR023393">
    <property type="entry name" value="START-like_dom_sf"/>
</dbReference>
<feature type="transmembrane region" description="Helical" evidence="1">
    <location>
        <begin position="89"/>
        <end position="119"/>
    </location>
</feature>
<comment type="caution">
    <text evidence="2">The sequence shown here is derived from an EMBL/GenBank/DDBJ whole genome shotgun (WGS) entry which is preliminary data.</text>
</comment>
<dbReference type="AlphaFoldDB" id="A0A6I3KRD0"/>
<organism evidence="2 3">
    <name type="scientific">Hyphomicrobium album</name>
    <dbReference type="NCBI Taxonomy" id="2665159"/>
    <lineage>
        <taxon>Bacteria</taxon>
        <taxon>Pseudomonadati</taxon>
        <taxon>Pseudomonadota</taxon>
        <taxon>Alphaproteobacteria</taxon>
        <taxon>Hyphomicrobiales</taxon>
        <taxon>Hyphomicrobiaceae</taxon>
        <taxon>Hyphomicrobium</taxon>
    </lineage>
</organism>
<dbReference type="Proteomes" id="UP000440694">
    <property type="component" value="Unassembled WGS sequence"/>
</dbReference>
<evidence type="ECO:0000313" key="2">
    <source>
        <dbReference type="EMBL" id="MTD95281.1"/>
    </source>
</evidence>
<dbReference type="SUPFAM" id="SSF55961">
    <property type="entry name" value="Bet v1-like"/>
    <property type="match status" value="1"/>
</dbReference>
<keyword evidence="1" id="KW-0812">Transmembrane</keyword>
<proteinExistence type="predicted"/>
<evidence type="ECO:0000256" key="1">
    <source>
        <dbReference type="SAM" id="Phobius"/>
    </source>
</evidence>
<feature type="transmembrane region" description="Helical" evidence="1">
    <location>
        <begin position="52"/>
        <end position="69"/>
    </location>
</feature>
<keyword evidence="1" id="KW-0472">Membrane</keyword>
<reference evidence="2 3" key="1">
    <citation type="submission" date="2019-11" db="EMBL/GenBank/DDBJ databases">
        <title>Identification of a novel strain.</title>
        <authorList>
            <person name="Xu Q."/>
            <person name="Wang G."/>
        </authorList>
    </citation>
    <scope>NUCLEOTIDE SEQUENCE [LARGE SCALE GENOMIC DNA]</scope>
    <source>
        <strain evidence="3">xq</strain>
    </source>
</reference>
<feature type="transmembrane region" description="Helical" evidence="1">
    <location>
        <begin position="24"/>
        <end position="43"/>
    </location>
</feature>
<evidence type="ECO:0008006" key="4">
    <source>
        <dbReference type="Google" id="ProtNLM"/>
    </source>
</evidence>
<dbReference type="EMBL" id="WMBQ01000002">
    <property type="protein sequence ID" value="MTD95281.1"/>
    <property type="molecule type" value="Genomic_DNA"/>
</dbReference>
<evidence type="ECO:0000313" key="3">
    <source>
        <dbReference type="Proteomes" id="UP000440694"/>
    </source>
</evidence>
<accession>A0A6I3KRD0</accession>
<dbReference type="Gene3D" id="3.30.530.20">
    <property type="match status" value="1"/>
</dbReference>
<dbReference type="RefSeq" id="WP_154739843.1">
    <property type="nucleotide sequence ID" value="NZ_WMBQ01000002.1"/>
</dbReference>
<gene>
    <name evidence="2" type="ORF">GIW81_13160</name>
</gene>
<protein>
    <recommendedName>
        <fullName evidence="4">Polyketide cyclase / dehydrase and lipid transport</fullName>
    </recommendedName>
</protein>
<sequence>MQPDPTQDEIKPKDTGYKIGPGQWKLFSAVLVIGCAGLIYGYLRRKGLDESAALYLGLPLLLALGLSLTPPDKSATGATMKGMAIALLLAAPVFQEGYICILFASPLFFAVGLIIAAAIDWGRKRRAKKGNLQSAIIATAIALMAMEGVTPETSFPREHEVVVSKIVSAPVEAVRAALAQPPVLGEDKPFFLRIFPYPVDLQGDGLGVGDTRSATFVAYKHIFWNRIEGTAVFKVVEANERKIAFELASDTSYVAHYLGWKRSEVELTPTTNGDTLVTWRLSFHRKYDPYWYFGTLQKYAVGLVAEELIDHAATPRT</sequence>